<dbReference type="AlphaFoldDB" id="A0AAD3NQ25"/>
<accession>A0AAD3NQ25</accession>
<name>A0AAD3NQ25_CRYJA</name>
<feature type="compositionally biased region" description="Low complexity" evidence="1">
    <location>
        <begin position="67"/>
        <end position="76"/>
    </location>
</feature>
<proteinExistence type="predicted"/>
<dbReference type="EMBL" id="BSEH01000022">
    <property type="protein sequence ID" value="GLJ56565.1"/>
    <property type="molecule type" value="Genomic_DNA"/>
</dbReference>
<evidence type="ECO:0000313" key="3">
    <source>
        <dbReference type="Proteomes" id="UP001234787"/>
    </source>
</evidence>
<evidence type="ECO:0000256" key="1">
    <source>
        <dbReference type="SAM" id="MobiDB-lite"/>
    </source>
</evidence>
<feature type="region of interest" description="Disordered" evidence="1">
    <location>
        <begin position="52"/>
        <end position="76"/>
    </location>
</feature>
<evidence type="ECO:0000313" key="2">
    <source>
        <dbReference type="EMBL" id="GLJ56565.1"/>
    </source>
</evidence>
<keyword evidence="3" id="KW-1185">Reference proteome</keyword>
<protein>
    <submittedName>
        <fullName evidence="2">Uncharacterized protein</fullName>
    </submittedName>
</protein>
<comment type="caution">
    <text evidence="2">The sequence shown here is derived from an EMBL/GenBank/DDBJ whole genome shotgun (WGS) entry which is preliminary data.</text>
</comment>
<gene>
    <name evidence="2" type="ORF">SUGI_1228160</name>
</gene>
<sequence>MQSDHRVIAACRRGLATENGVASFQGGMGGGPPYFIQMNPGRHSLAPSFIHVSSTSKGIGPRRLQKTSPIRTTRSISTRKSISMSYSYLTGERNGNRSLYQMVAMSPRGYG</sequence>
<dbReference type="Proteomes" id="UP001234787">
    <property type="component" value="Unassembled WGS sequence"/>
</dbReference>
<organism evidence="2 3">
    <name type="scientific">Cryptomeria japonica</name>
    <name type="common">Japanese cedar</name>
    <name type="synonym">Cupressus japonica</name>
    <dbReference type="NCBI Taxonomy" id="3369"/>
    <lineage>
        <taxon>Eukaryota</taxon>
        <taxon>Viridiplantae</taxon>
        <taxon>Streptophyta</taxon>
        <taxon>Embryophyta</taxon>
        <taxon>Tracheophyta</taxon>
        <taxon>Spermatophyta</taxon>
        <taxon>Pinopsida</taxon>
        <taxon>Pinidae</taxon>
        <taxon>Conifers II</taxon>
        <taxon>Cupressales</taxon>
        <taxon>Cupressaceae</taxon>
        <taxon>Cryptomeria</taxon>
    </lineage>
</organism>
<reference evidence="2" key="1">
    <citation type="submission" date="2022-12" db="EMBL/GenBank/DDBJ databases">
        <title>Chromosome-Level Genome Assembly of Japanese Cedar (Cryptomeriajaponica D. Don).</title>
        <authorList>
            <person name="Fujino T."/>
            <person name="Yamaguchi K."/>
            <person name="Yokoyama T."/>
            <person name="Hamanaka T."/>
            <person name="Harazono Y."/>
            <person name="Kamada H."/>
            <person name="Kobayashi W."/>
            <person name="Ujino-Ihara T."/>
            <person name="Uchiyama K."/>
            <person name="Matsumoto A."/>
            <person name="Izuno A."/>
            <person name="Tsumura Y."/>
            <person name="Toyoda A."/>
            <person name="Shigenobu S."/>
            <person name="Moriguchi Y."/>
            <person name="Ueno S."/>
            <person name="Kasahara M."/>
        </authorList>
    </citation>
    <scope>NUCLEOTIDE SEQUENCE</scope>
</reference>